<dbReference type="EMBL" id="CP102480">
    <property type="protein sequence ID" value="UUX48968.1"/>
    <property type="molecule type" value="Genomic_DNA"/>
</dbReference>
<accession>A0A9J7ANF8</accession>
<dbReference type="AlphaFoldDB" id="A0A9J7ANF8"/>
<protein>
    <submittedName>
        <fullName evidence="1">Formate dehydrogenase subunit delta</fullName>
    </submittedName>
</protein>
<dbReference type="RefSeq" id="WP_257767469.1">
    <property type="nucleotide sequence ID" value="NZ_CP102480.1"/>
</dbReference>
<name>A0A9J7ANF8_9PROT</name>
<keyword evidence="2" id="KW-1185">Reference proteome</keyword>
<dbReference type="KEGG" id="naci:NUH88_16380"/>
<reference evidence="1" key="1">
    <citation type="submission" date="2022-08" db="EMBL/GenBank/DDBJ databases">
        <title>Nisaea acidiphila sp. nov., isolated from a marine algal debris and emended description of the genus Nisaea Urios et al. 2008.</title>
        <authorList>
            <person name="Kwon K."/>
        </authorList>
    </citation>
    <scope>NUCLEOTIDE SEQUENCE</scope>
    <source>
        <strain evidence="1">MEBiC11861</strain>
    </source>
</reference>
<sequence>MKSDELIRMANQIADFFEPYGHDDAVVRIAQHIREFWDPRMRTGMAEALRKNADGLTELAREGVEMAIAS</sequence>
<dbReference type="InterPro" id="IPR021074">
    <property type="entry name" value="Formate_DH_dsu"/>
</dbReference>
<evidence type="ECO:0000313" key="1">
    <source>
        <dbReference type="EMBL" id="UUX48968.1"/>
    </source>
</evidence>
<proteinExistence type="predicted"/>
<dbReference type="Pfam" id="PF11390">
    <property type="entry name" value="FdsD"/>
    <property type="match status" value="1"/>
</dbReference>
<dbReference type="Proteomes" id="UP001060336">
    <property type="component" value="Chromosome"/>
</dbReference>
<organism evidence="1 2">
    <name type="scientific">Nisaea acidiphila</name>
    <dbReference type="NCBI Taxonomy" id="1862145"/>
    <lineage>
        <taxon>Bacteria</taxon>
        <taxon>Pseudomonadati</taxon>
        <taxon>Pseudomonadota</taxon>
        <taxon>Alphaproteobacteria</taxon>
        <taxon>Rhodospirillales</taxon>
        <taxon>Thalassobaculaceae</taxon>
        <taxon>Nisaea</taxon>
    </lineage>
</organism>
<evidence type="ECO:0000313" key="2">
    <source>
        <dbReference type="Proteomes" id="UP001060336"/>
    </source>
</evidence>
<gene>
    <name evidence="1" type="ORF">NUH88_16380</name>
</gene>